<dbReference type="PRINTS" id="PR00069">
    <property type="entry name" value="ALDKETRDTASE"/>
</dbReference>
<dbReference type="OrthoDB" id="9773828at2"/>
<name>A0A419SLP7_9BACL</name>
<dbReference type="GO" id="GO:0016491">
    <property type="term" value="F:oxidoreductase activity"/>
    <property type="evidence" value="ECO:0007669"/>
    <property type="project" value="InterPro"/>
</dbReference>
<proteinExistence type="predicted"/>
<evidence type="ECO:0000259" key="1">
    <source>
        <dbReference type="Pfam" id="PF00248"/>
    </source>
</evidence>
<evidence type="ECO:0000313" key="3">
    <source>
        <dbReference type="Proteomes" id="UP000284219"/>
    </source>
</evidence>
<dbReference type="InterPro" id="IPR020471">
    <property type="entry name" value="AKR"/>
</dbReference>
<sequence>MRKNRLGSSDLFVSEIGMGCMSLGVEVEHGIRMIHQALASGINFLDTADLYDYGRNEEIVGKAIKGRRDEVILATKVGNRWNEQQDGWRWDPSKAYIKEAVKQSLRRLSTDYIDLYQLHGGTIDDPFEETIEAFEELKQEGLIRAYGISSLRPNVIRSFVAQANIVSVMLPYSILDRRPEEELLALLERHEISVIARGPLAKGYLSERVLQEADGTGFLDYTYEEIRQLITRMKGLSNNERSLSQLALRYPLGHGAVATVIPGASQPTQLASNAAAAQLCLSDDERVKLQTWSKRNRYQHHRG</sequence>
<gene>
    <name evidence="2" type="ORF">BEP19_03860</name>
</gene>
<keyword evidence="3" id="KW-1185">Reference proteome</keyword>
<dbReference type="PANTHER" id="PTHR43312">
    <property type="entry name" value="D-THREO-ALDOSE 1-DEHYDROGENASE"/>
    <property type="match status" value="1"/>
</dbReference>
<dbReference type="EMBL" id="MCHY01000007">
    <property type="protein sequence ID" value="RKD24981.1"/>
    <property type="molecule type" value="Genomic_DNA"/>
</dbReference>
<dbReference type="Proteomes" id="UP000284219">
    <property type="component" value="Unassembled WGS sequence"/>
</dbReference>
<organism evidence="2 3">
    <name type="scientific">Ammoniphilus oxalaticus</name>
    <dbReference type="NCBI Taxonomy" id="66863"/>
    <lineage>
        <taxon>Bacteria</taxon>
        <taxon>Bacillati</taxon>
        <taxon>Bacillota</taxon>
        <taxon>Bacilli</taxon>
        <taxon>Bacillales</taxon>
        <taxon>Paenibacillaceae</taxon>
        <taxon>Aneurinibacillus group</taxon>
        <taxon>Ammoniphilus</taxon>
    </lineage>
</organism>
<dbReference type="RefSeq" id="WP_120188799.1">
    <property type="nucleotide sequence ID" value="NZ_MCHY01000007.1"/>
</dbReference>
<comment type="caution">
    <text evidence="2">The sequence shown here is derived from an EMBL/GenBank/DDBJ whole genome shotgun (WGS) entry which is preliminary data.</text>
</comment>
<accession>A0A419SLP7</accession>
<dbReference type="InterPro" id="IPR036812">
    <property type="entry name" value="NAD(P)_OxRdtase_dom_sf"/>
</dbReference>
<dbReference type="CDD" id="cd19086">
    <property type="entry name" value="AKR_AKR11C1"/>
    <property type="match status" value="1"/>
</dbReference>
<dbReference type="Gene3D" id="3.20.20.100">
    <property type="entry name" value="NADP-dependent oxidoreductase domain"/>
    <property type="match status" value="1"/>
</dbReference>
<dbReference type="Pfam" id="PF00248">
    <property type="entry name" value="Aldo_ket_red"/>
    <property type="match status" value="1"/>
</dbReference>
<feature type="domain" description="NADP-dependent oxidoreductase" evidence="1">
    <location>
        <begin position="15"/>
        <end position="285"/>
    </location>
</feature>
<dbReference type="SUPFAM" id="SSF51430">
    <property type="entry name" value="NAD(P)-linked oxidoreductase"/>
    <property type="match status" value="1"/>
</dbReference>
<dbReference type="AlphaFoldDB" id="A0A419SLP7"/>
<dbReference type="InterPro" id="IPR053135">
    <property type="entry name" value="AKR2_Oxidoreductase"/>
</dbReference>
<protein>
    <submittedName>
        <fullName evidence="2">Oxidoreductase</fullName>
    </submittedName>
</protein>
<dbReference type="PANTHER" id="PTHR43312:SF1">
    <property type="entry name" value="NADP-DEPENDENT OXIDOREDUCTASE DOMAIN-CONTAINING PROTEIN"/>
    <property type="match status" value="1"/>
</dbReference>
<evidence type="ECO:0000313" key="2">
    <source>
        <dbReference type="EMBL" id="RKD24981.1"/>
    </source>
</evidence>
<reference evidence="2 3" key="1">
    <citation type="submission" date="2016-08" db="EMBL/GenBank/DDBJ databases">
        <title>Novel Firmicute Genomes.</title>
        <authorList>
            <person name="Poppleton D.I."/>
            <person name="Gribaldo S."/>
        </authorList>
    </citation>
    <scope>NUCLEOTIDE SEQUENCE [LARGE SCALE GENOMIC DNA]</scope>
    <source>
        <strain evidence="2 3">RAOx-1</strain>
    </source>
</reference>
<dbReference type="InterPro" id="IPR023210">
    <property type="entry name" value="NADP_OxRdtase_dom"/>
</dbReference>